<dbReference type="AlphaFoldDB" id="A0A2X0KX39"/>
<reference evidence="6" key="1">
    <citation type="submission" date="2016-10" db="EMBL/GenBank/DDBJ databases">
        <authorList>
            <person name="Jeantristanb JTB J.-T."/>
            <person name="Ricardo R."/>
        </authorList>
    </citation>
    <scope>NUCLEOTIDE SEQUENCE [LARGE SCALE GENOMIC DNA]</scope>
</reference>
<evidence type="ECO:0000256" key="3">
    <source>
        <dbReference type="SAM" id="MobiDB-lite"/>
    </source>
</evidence>
<dbReference type="STRING" id="289078.A0A2X0KX39"/>
<dbReference type="SUPFAM" id="SSF54928">
    <property type="entry name" value="RNA-binding domain, RBD"/>
    <property type="match status" value="1"/>
</dbReference>
<dbReference type="Proteomes" id="UP000249723">
    <property type="component" value="Unassembled WGS sequence"/>
</dbReference>
<dbReference type="CDD" id="cd12347">
    <property type="entry name" value="RRM_PPIE"/>
    <property type="match status" value="1"/>
</dbReference>
<organism evidence="5 6">
    <name type="scientific">Microbotryum saponariae</name>
    <dbReference type="NCBI Taxonomy" id="289078"/>
    <lineage>
        <taxon>Eukaryota</taxon>
        <taxon>Fungi</taxon>
        <taxon>Dikarya</taxon>
        <taxon>Basidiomycota</taxon>
        <taxon>Pucciniomycotina</taxon>
        <taxon>Microbotryomycetes</taxon>
        <taxon>Microbotryales</taxon>
        <taxon>Microbotryaceae</taxon>
        <taxon>Microbotryum</taxon>
    </lineage>
</organism>
<dbReference type="InterPro" id="IPR000504">
    <property type="entry name" value="RRM_dom"/>
</dbReference>
<keyword evidence="1 2" id="KW-0694">RNA-binding</keyword>
<feature type="domain" description="RRM" evidence="4">
    <location>
        <begin position="6"/>
        <end position="90"/>
    </location>
</feature>
<dbReference type="EMBL" id="FMWP01000010">
    <property type="protein sequence ID" value="SCZ87633.1"/>
    <property type="molecule type" value="Genomic_DNA"/>
</dbReference>
<dbReference type="PROSITE" id="PS50102">
    <property type="entry name" value="RRM"/>
    <property type="match status" value="1"/>
</dbReference>
<dbReference type="Pfam" id="PF00076">
    <property type="entry name" value="RRM_1"/>
    <property type="match status" value="1"/>
</dbReference>
<name>A0A2X0KX39_9BASI</name>
<gene>
    <name evidence="5" type="ORF">BZ3500_MVSOF-1268-A1-R1_CHR2-2G05099</name>
</gene>
<feature type="compositionally biased region" description="Polar residues" evidence="3">
    <location>
        <begin position="101"/>
        <end position="118"/>
    </location>
</feature>
<dbReference type="InterPro" id="IPR034168">
    <property type="entry name" value="PPIE_RRM"/>
</dbReference>
<dbReference type="SMART" id="SM00360">
    <property type="entry name" value="RRM"/>
    <property type="match status" value="1"/>
</dbReference>
<keyword evidence="6" id="KW-1185">Reference proteome</keyword>
<evidence type="ECO:0000256" key="1">
    <source>
        <dbReference type="ARBA" id="ARBA00022884"/>
    </source>
</evidence>
<accession>A0A2X0KX39</accession>
<protein>
    <submittedName>
        <fullName evidence="5">BZ3500_MvSof-1268-A1-R1_Chr2-2g05099 protein</fullName>
    </submittedName>
</protein>
<evidence type="ECO:0000313" key="5">
    <source>
        <dbReference type="EMBL" id="SCZ87633.1"/>
    </source>
</evidence>
<evidence type="ECO:0000259" key="4">
    <source>
        <dbReference type="PROSITE" id="PS50102"/>
    </source>
</evidence>
<dbReference type="Gene3D" id="3.30.70.330">
    <property type="match status" value="1"/>
</dbReference>
<sequence length="156" mass="16858">MADETKTIYVGGFSSETSATILESAFLPFGQVVDIQLPRDPVDKSRHRGFAFVSFSSLESALDAIDNMHQNELTDPSNKGRTLKVNMAKPPKGLQPGMGNRASQSTAPSCVSPTTSEGATDRSVSFRAVWTDEAWIKEHGMQSIEDMHQQVGTAGP</sequence>
<dbReference type="OrthoDB" id="407442at2759"/>
<dbReference type="InterPro" id="IPR012677">
    <property type="entry name" value="Nucleotide-bd_a/b_plait_sf"/>
</dbReference>
<dbReference type="GO" id="GO:0003723">
    <property type="term" value="F:RNA binding"/>
    <property type="evidence" value="ECO:0007669"/>
    <property type="project" value="UniProtKB-UniRule"/>
</dbReference>
<dbReference type="InterPro" id="IPR035979">
    <property type="entry name" value="RBD_domain_sf"/>
</dbReference>
<feature type="compositionally biased region" description="Polar residues" evidence="3">
    <location>
        <begin position="70"/>
        <end position="80"/>
    </location>
</feature>
<dbReference type="PANTHER" id="PTHR48037:SF1">
    <property type="entry name" value="RRM DOMAIN-CONTAINING PROTEIN"/>
    <property type="match status" value="1"/>
</dbReference>
<evidence type="ECO:0000313" key="6">
    <source>
        <dbReference type="Proteomes" id="UP000249723"/>
    </source>
</evidence>
<feature type="region of interest" description="Disordered" evidence="3">
    <location>
        <begin position="70"/>
        <end position="118"/>
    </location>
</feature>
<proteinExistence type="predicted"/>
<evidence type="ECO:0000256" key="2">
    <source>
        <dbReference type="PROSITE-ProRule" id="PRU00176"/>
    </source>
</evidence>
<dbReference type="PANTHER" id="PTHR48037">
    <property type="entry name" value="ATPASE E1"/>
    <property type="match status" value="1"/>
</dbReference>